<feature type="transmembrane region" description="Helical" evidence="1">
    <location>
        <begin position="183"/>
        <end position="202"/>
    </location>
</feature>
<dbReference type="EMBL" id="JABBWK010000223">
    <property type="protein sequence ID" value="KAG1887401.1"/>
    <property type="molecule type" value="Genomic_DNA"/>
</dbReference>
<feature type="transmembrane region" description="Helical" evidence="1">
    <location>
        <begin position="223"/>
        <end position="243"/>
    </location>
</feature>
<feature type="transmembrane region" description="Helical" evidence="1">
    <location>
        <begin position="108"/>
        <end position="132"/>
    </location>
</feature>
<evidence type="ECO:0000313" key="3">
    <source>
        <dbReference type="EMBL" id="KAG1887401.1"/>
    </source>
</evidence>
<dbReference type="Pfam" id="PF20151">
    <property type="entry name" value="DUF6533"/>
    <property type="match status" value="1"/>
</dbReference>
<dbReference type="AlphaFoldDB" id="A0AAD4DQD6"/>
<keyword evidence="1" id="KW-1133">Transmembrane helix</keyword>
<keyword evidence="1" id="KW-0812">Transmembrane</keyword>
<dbReference type="InterPro" id="IPR045340">
    <property type="entry name" value="DUF6533"/>
</dbReference>
<feature type="transmembrane region" description="Helical" evidence="1">
    <location>
        <begin position="74"/>
        <end position="96"/>
    </location>
</feature>
<evidence type="ECO:0000259" key="2">
    <source>
        <dbReference type="Pfam" id="PF20151"/>
    </source>
</evidence>
<evidence type="ECO:0000256" key="1">
    <source>
        <dbReference type="SAM" id="Phobius"/>
    </source>
</evidence>
<feature type="non-terminal residue" evidence="3">
    <location>
        <position position="315"/>
    </location>
</feature>
<feature type="transmembrane region" description="Helical" evidence="1">
    <location>
        <begin position="144"/>
        <end position="167"/>
    </location>
</feature>
<name>A0AAD4DQD6_9AGAM</name>
<accession>A0AAD4DQD6</accession>
<keyword evidence="4" id="KW-1185">Reference proteome</keyword>
<protein>
    <recommendedName>
        <fullName evidence="2">DUF6533 domain-containing protein</fullName>
    </recommendedName>
</protein>
<proteinExistence type="predicted"/>
<reference evidence="3" key="1">
    <citation type="journal article" date="2020" name="New Phytol.">
        <title>Comparative genomics reveals dynamic genome evolution in host specialist ectomycorrhizal fungi.</title>
        <authorList>
            <person name="Lofgren L.A."/>
            <person name="Nguyen N.H."/>
            <person name="Vilgalys R."/>
            <person name="Ruytinx J."/>
            <person name="Liao H.L."/>
            <person name="Branco S."/>
            <person name="Kuo A."/>
            <person name="LaButti K."/>
            <person name="Lipzen A."/>
            <person name="Andreopoulos W."/>
            <person name="Pangilinan J."/>
            <person name="Riley R."/>
            <person name="Hundley H."/>
            <person name="Na H."/>
            <person name="Barry K."/>
            <person name="Grigoriev I.V."/>
            <person name="Stajich J.E."/>
            <person name="Kennedy P.G."/>
        </authorList>
    </citation>
    <scope>NUCLEOTIDE SEQUENCE</scope>
    <source>
        <strain evidence="3">FC203</strain>
    </source>
</reference>
<evidence type="ECO:0000313" key="4">
    <source>
        <dbReference type="Proteomes" id="UP001195769"/>
    </source>
</evidence>
<dbReference type="Proteomes" id="UP001195769">
    <property type="component" value="Unassembled WGS sequence"/>
</dbReference>
<organism evidence="3 4">
    <name type="scientific">Suillus fuscotomentosus</name>
    <dbReference type="NCBI Taxonomy" id="1912939"/>
    <lineage>
        <taxon>Eukaryota</taxon>
        <taxon>Fungi</taxon>
        <taxon>Dikarya</taxon>
        <taxon>Basidiomycota</taxon>
        <taxon>Agaricomycotina</taxon>
        <taxon>Agaricomycetes</taxon>
        <taxon>Agaricomycetidae</taxon>
        <taxon>Boletales</taxon>
        <taxon>Suillineae</taxon>
        <taxon>Suillaceae</taxon>
        <taxon>Suillus</taxon>
    </lineage>
</organism>
<gene>
    <name evidence="3" type="ORF">F5891DRAFT_1079606</name>
</gene>
<feature type="domain" description="DUF6533" evidence="2">
    <location>
        <begin position="43"/>
        <end position="88"/>
    </location>
</feature>
<comment type="caution">
    <text evidence="3">The sequence shown here is derived from an EMBL/GenBank/DDBJ whole genome shotgun (WGS) entry which is preliminary data.</text>
</comment>
<sequence>MILTHIALLSSADNIKGRRSLFQVRSLRMGQCADLNGRQTMAYVEVVSTAVLLFDFCITFDSEVRWTWGRKWEIMRIAFVISRYLPIASVAMYRYYNVQSLQRGIPNPGMFIVVDGTMTTLGSAAADVLLVARTYAFCGGEKRILIAISSFGMATTAAMLTVIIIVVNQSGNPQCGAWEGQQSIIHGLHTIFQLVLMFLTLYKRFKFHRTENGQLVTAIYRDGVFYMLCITLFSMLDWLTMLVHPLSFVCGFYGPGPQTVMHSVLASHILFNLLAANESGDVIENLPVAPRMVFAQQIQTASCVDHLELWDNTDP</sequence>
<keyword evidence="1" id="KW-0472">Membrane</keyword>
<dbReference type="RefSeq" id="XP_041216805.1">
    <property type="nucleotide sequence ID" value="XM_041363420.1"/>
</dbReference>
<dbReference type="GeneID" id="64657718"/>